<organism evidence="1 3">
    <name type="scientific">Pediococcus ethanolidurans</name>
    <dbReference type="NCBI Taxonomy" id="319653"/>
    <lineage>
        <taxon>Bacteria</taxon>
        <taxon>Bacillati</taxon>
        <taxon>Bacillota</taxon>
        <taxon>Bacilli</taxon>
        <taxon>Lactobacillales</taxon>
        <taxon>Lactobacillaceae</taxon>
        <taxon>Pediococcus</taxon>
    </lineage>
</organism>
<sequence length="53" mass="5823">MLQIVLGIAILVISLGVVYGGYRYAQIGKVKFADAGVKVILVGHRLRMDLHQE</sequence>
<reference evidence="1 3" key="1">
    <citation type="journal article" date="2015" name="Genome Announc.">
        <title>Expanding the biotechnology potential of lactobacilli through comparative genomics of 213 strains and associated genera.</title>
        <authorList>
            <person name="Sun Z."/>
            <person name="Harris H.M."/>
            <person name="McCann A."/>
            <person name="Guo C."/>
            <person name="Argimon S."/>
            <person name="Zhang W."/>
            <person name="Yang X."/>
            <person name="Jeffery I.B."/>
            <person name="Cooney J.C."/>
            <person name="Kagawa T.F."/>
            <person name="Liu W."/>
            <person name="Song Y."/>
            <person name="Salvetti E."/>
            <person name="Wrobel A."/>
            <person name="Rasinkangas P."/>
            <person name="Parkhill J."/>
            <person name="Rea M.C."/>
            <person name="O'Sullivan O."/>
            <person name="Ritari J."/>
            <person name="Douillard F.P."/>
            <person name="Paul Ross R."/>
            <person name="Yang R."/>
            <person name="Briner A.E."/>
            <person name="Felis G.E."/>
            <person name="de Vos W.M."/>
            <person name="Barrangou R."/>
            <person name="Klaenhammer T.R."/>
            <person name="Caufield P.W."/>
            <person name="Cui Y."/>
            <person name="Zhang H."/>
            <person name="O'Toole P.W."/>
        </authorList>
    </citation>
    <scope>NUCLEOTIDE SEQUENCE [LARGE SCALE GENOMIC DNA]</scope>
    <source>
        <strain evidence="1 3">DSM 22301</strain>
    </source>
</reference>
<reference evidence="2 4" key="2">
    <citation type="submission" date="2016-10" db="EMBL/GenBank/DDBJ databases">
        <authorList>
            <person name="Varghese N."/>
            <person name="Submissions S."/>
        </authorList>
    </citation>
    <scope>NUCLEOTIDE SEQUENCE [LARGE SCALE GENOMIC DNA]</scope>
    <source>
        <strain evidence="2 4">CGMCC 1.3889</strain>
    </source>
</reference>
<keyword evidence="4" id="KW-1185">Reference proteome</keyword>
<dbReference type="GeneID" id="76044635"/>
<dbReference type="AlphaFoldDB" id="A0A0R2K9L4"/>
<proteinExistence type="predicted"/>
<dbReference type="Proteomes" id="UP000182818">
    <property type="component" value="Unassembled WGS sequence"/>
</dbReference>
<protein>
    <submittedName>
        <fullName evidence="1">Uncharacterized protein</fullName>
    </submittedName>
</protein>
<dbReference type="RefSeq" id="WP_156407367.1">
    <property type="nucleotide sequence ID" value="NZ_BJYP01000002.1"/>
</dbReference>
<evidence type="ECO:0000313" key="1">
    <source>
        <dbReference type="EMBL" id="KRN82980.1"/>
    </source>
</evidence>
<evidence type="ECO:0000313" key="2">
    <source>
        <dbReference type="EMBL" id="SER06222.1"/>
    </source>
</evidence>
<gene>
    <name evidence="1" type="ORF">IV87_GL001687</name>
    <name evidence="2" type="ORF">SAMN04487973_101184</name>
</gene>
<dbReference type="PATRIC" id="fig|319653.3.peg.1715"/>
<accession>A0A0R2K9L4</accession>
<dbReference type="EMBL" id="FOGK01000001">
    <property type="protein sequence ID" value="SER06222.1"/>
    <property type="molecule type" value="Genomic_DNA"/>
</dbReference>
<evidence type="ECO:0000313" key="4">
    <source>
        <dbReference type="Proteomes" id="UP000182818"/>
    </source>
</evidence>
<comment type="caution">
    <text evidence="1">The sequence shown here is derived from an EMBL/GenBank/DDBJ whole genome shotgun (WGS) entry which is preliminary data.</text>
</comment>
<evidence type="ECO:0000313" key="3">
    <source>
        <dbReference type="Proteomes" id="UP000051749"/>
    </source>
</evidence>
<name>A0A0R2K9L4_9LACO</name>
<dbReference type="Proteomes" id="UP000051749">
    <property type="component" value="Unassembled WGS sequence"/>
</dbReference>
<dbReference type="EMBL" id="JQBY01000005">
    <property type="protein sequence ID" value="KRN82980.1"/>
    <property type="molecule type" value="Genomic_DNA"/>
</dbReference>